<dbReference type="EMBL" id="JAKCXM010000271">
    <property type="protein sequence ID" value="KAJ0396999.1"/>
    <property type="molecule type" value="Genomic_DNA"/>
</dbReference>
<dbReference type="SUPFAM" id="SSF52540">
    <property type="entry name" value="P-loop containing nucleoside triphosphate hydrolases"/>
    <property type="match status" value="1"/>
</dbReference>
<proteinExistence type="inferred from homology"/>
<feature type="region of interest" description="Disordered" evidence="3">
    <location>
        <begin position="413"/>
        <end position="445"/>
    </location>
</feature>
<dbReference type="Gene3D" id="3.40.50.300">
    <property type="entry name" value="P-loop containing nucleotide triphosphate hydrolases"/>
    <property type="match status" value="1"/>
</dbReference>
<keyword evidence="6" id="KW-1185">Reference proteome</keyword>
<dbReference type="AlphaFoldDB" id="A0AAD5LYQ4"/>
<feature type="domain" description="AAA+ ATPase" evidence="4">
    <location>
        <begin position="321"/>
        <end position="521"/>
    </location>
</feature>
<accession>A0AAD5LYQ4</accession>
<dbReference type="PANTHER" id="PTHR23070">
    <property type="entry name" value="BCS1 AAA-TYPE ATPASE"/>
    <property type="match status" value="1"/>
</dbReference>
<feature type="compositionally biased region" description="Acidic residues" evidence="3">
    <location>
        <begin position="419"/>
        <end position="431"/>
    </location>
</feature>
<evidence type="ECO:0000256" key="2">
    <source>
        <dbReference type="RuleBase" id="RU003651"/>
    </source>
</evidence>
<keyword evidence="2" id="KW-0067">ATP-binding</keyword>
<sequence length="585" mass="66026">MTDTIAGDPTSAMPSVASPTDLLSSLESVRTGYVVLDTLLCLLVPLVLQQVLMVLQDGGDASLFAPLLALLWAKEEDDASVERTIEVTKRHNRDGHKVWDWEQKNHLLQKAISLYLSAHVDLVSMDAKYELFERPHNKVVTSDDNDDSDASTNDSSTECSDDYDEYNHSEVEKLSVESLPLVNQWIEVEKGLKFKHDIVTPENPGERKGVTETKIIFRFQAKRRNNGSDQIDAFIERAYAAYQEAQRKKHRADTSRYFYIQSGTKSSQSDAEKQVVAYKRYALGEEKTFENLFFDEKEQVISLLDNFMNKSGKFAIKGFPYKLGFLLHGPPGTGKTSLIKAIAAHTKRHIVTINLGKIKSNQELMDAVFDLKFAVQDMDYPISLSFEDVIFVMEDIDCASSIVNKRADDDEVVVAQPSEEVEKEPEADEDESSKKKSKKKQKKDSLLDDEDKLMSAMIKLVLEDEKKNAKLDLAGLLNVLDGVIDCPGRIIIMTTNHPEKLDPALIRPGRVNKKLLLSYMDWRQVHQMIEYYSMTTLTSNQVERLEQVFAKATRQVSPAEVEECCAEYDSVTGILDALERLSSSL</sequence>
<evidence type="ECO:0000313" key="6">
    <source>
        <dbReference type="Proteomes" id="UP001209570"/>
    </source>
</evidence>
<dbReference type="InterPro" id="IPR050747">
    <property type="entry name" value="Mitochondrial_chaperone_BCS1"/>
</dbReference>
<evidence type="ECO:0000313" key="5">
    <source>
        <dbReference type="EMBL" id="KAJ0396999.1"/>
    </source>
</evidence>
<dbReference type="GO" id="GO:0016887">
    <property type="term" value="F:ATP hydrolysis activity"/>
    <property type="evidence" value="ECO:0007669"/>
    <property type="project" value="InterPro"/>
</dbReference>
<dbReference type="SMART" id="SM00382">
    <property type="entry name" value="AAA"/>
    <property type="match status" value="1"/>
</dbReference>
<dbReference type="InterPro" id="IPR027417">
    <property type="entry name" value="P-loop_NTPase"/>
</dbReference>
<dbReference type="PROSITE" id="PS00674">
    <property type="entry name" value="AAA"/>
    <property type="match status" value="1"/>
</dbReference>
<name>A0AAD5LYQ4_PYTIN</name>
<dbReference type="InterPro" id="IPR003959">
    <property type="entry name" value="ATPase_AAA_core"/>
</dbReference>
<comment type="caution">
    <text evidence="5">The sequence shown here is derived from an EMBL/GenBank/DDBJ whole genome shotgun (WGS) entry which is preliminary data.</text>
</comment>
<comment type="similarity">
    <text evidence="1">Belongs to the AAA ATPase family. BCS1 subfamily.</text>
</comment>
<evidence type="ECO:0000259" key="4">
    <source>
        <dbReference type="SMART" id="SM00382"/>
    </source>
</evidence>
<dbReference type="InterPro" id="IPR003960">
    <property type="entry name" value="ATPase_AAA_CS"/>
</dbReference>
<organism evidence="5 6">
    <name type="scientific">Pythium insidiosum</name>
    <name type="common">Pythiosis disease agent</name>
    <dbReference type="NCBI Taxonomy" id="114742"/>
    <lineage>
        <taxon>Eukaryota</taxon>
        <taxon>Sar</taxon>
        <taxon>Stramenopiles</taxon>
        <taxon>Oomycota</taxon>
        <taxon>Peronosporomycetes</taxon>
        <taxon>Pythiales</taxon>
        <taxon>Pythiaceae</taxon>
        <taxon>Pythium</taxon>
    </lineage>
</organism>
<feature type="region of interest" description="Disordered" evidence="3">
    <location>
        <begin position="139"/>
        <end position="164"/>
    </location>
</feature>
<dbReference type="GO" id="GO:0005524">
    <property type="term" value="F:ATP binding"/>
    <property type="evidence" value="ECO:0007669"/>
    <property type="project" value="UniProtKB-KW"/>
</dbReference>
<gene>
    <name evidence="5" type="ORF">P43SY_007238</name>
</gene>
<dbReference type="Proteomes" id="UP001209570">
    <property type="component" value="Unassembled WGS sequence"/>
</dbReference>
<dbReference type="Pfam" id="PF00004">
    <property type="entry name" value="AAA"/>
    <property type="match status" value="1"/>
</dbReference>
<keyword evidence="2" id="KW-0547">Nucleotide-binding</keyword>
<reference evidence="5" key="1">
    <citation type="submission" date="2021-12" db="EMBL/GenBank/DDBJ databases">
        <title>Prjna785345.</title>
        <authorList>
            <person name="Rujirawat T."/>
            <person name="Krajaejun T."/>
        </authorList>
    </citation>
    <scope>NUCLEOTIDE SEQUENCE</scope>
    <source>
        <strain evidence="5">Pi057C3</strain>
    </source>
</reference>
<protein>
    <recommendedName>
        <fullName evidence="4">AAA+ ATPase domain-containing protein</fullName>
    </recommendedName>
</protein>
<evidence type="ECO:0000256" key="3">
    <source>
        <dbReference type="SAM" id="MobiDB-lite"/>
    </source>
</evidence>
<evidence type="ECO:0000256" key="1">
    <source>
        <dbReference type="ARBA" id="ARBA00007448"/>
    </source>
</evidence>
<dbReference type="InterPro" id="IPR003593">
    <property type="entry name" value="AAA+_ATPase"/>
</dbReference>